<reference evidence="1 2" key="1">
    <citation type="submission" date="2019-06" db="EMBL/GenBank/DDBJ databases">
        <title>Whole genome shotgun sequence of Cellulomonas uda NBRC 3747.</title>
        <authorList>
            <person name="Hosoyama A."/>
            <person name="Uohara A."/>
            <person name="Ohji S."/>
            <person name="Ichikawa N."/>
        </authorList>
    </citation>
    <scope>NUCLEOTIDE SEQUENCE [LARGE SCALE GENOMIC DNA]</scope>
    <source>
        <strain evidence="1 2">NBRC 3747</strain>
    </source>
</reference>
<sequence length="254" mass="27009">MSEKFLRADGLVELRPAPAAVAEASRTGVDLVTRGELCTACLVGDWGLSLLRAAKTLCDDCTWLESEVSRRAGAARSRAGRTAGDGVVQLAGLSDPDDASWAPVRAALQLRDARLTVLLDDAAASGMAVVELDSVRDHDRTVRAVSRQDALRSGLLDDSAEARVRLFAEWLRLLAPEDHAVRADVLADVPALAHALRAHQVGVMAASARADVDRVGRETARALATVTRAPLALGAVVSRLVRVRLTRFARAARA</sequence>
<dbReference type="RefSeq" id="WP_141320034.1">
    <property type="nucleotide sequence ID" value="NZ_BJLP01000021.1"/>
</dbReference>
<proteinExistence type="predicted"/>
<organism evidence="1 2">
    <name type="scientific">Cellulomonas uda</name>
    <dbReference type="NCBI Taxonomy" id="1714"/>
    <lineage>
        <taxon>Bacteria</taxon>
        <taxon>Bacillati</taxon>
        <taxon>Actinomycetota</taxon>
        <taxon>Actinomycetes</taxon>
        <taxon>Micrococcales</taxon>
        <taxon>Cellulomonadaceae</taxon>
        <taxon>Cellulomonas</taxon>
    </lineage>
</organism>
<keyword evidence="2" id="KW-1185">Reference proteome</keyword>
<gene>
    <name evidence="1" type="ORF">CUD01_15220</name>
</gene>
<dbReference type="Proteomes" id="UP000315842">
    <property type="component" value="Unassembled WGS sequence"/>
</dbReference>
<evidence type="ECO:0000313" key="1">
    <source>
        <dbReference type="EMBL" id="GEA81078.1"/>
    </source>
</evidence>
<dbReference type="AlphaFoldDB" id="A0A4Y3KDL5"/>
<name>A0A4Y3KDL5_CELUD</name>
<accession>A0A4Y3KDL5</accession>
<dbReference type="EMBL" id="BJLP01000021">
    <property type="protein sequence ID" value="GEA81078.1"/>
    <property type="molecule type" value="Genomic_DNA"/>
</dbReference>
<protein>
    <submittedName>
        <fullName evidence="1">Uncharacterized protein</fullName>
    </submittedName>
</protein>
<evidence type="ECO:0000313" key="2">
    <source>
        <dbReference type="Proteomes" id="UP000315842"/>
    </source>
</evidence>
<comment type="caution">
    <text evidence="1">The sequence shown here is derived from an EMBL/GenBank/DDBJ whole genome shotgun (WGS) entry which is preliminary data.</text>
</comment>